<dbReference type="InterPro" id="IPR011650">
    <property type="entry name" value="Peptidase_M20_dimer"/>
</dbReference>
<evidence type="ECO:0000256" key="2">
    <source>
        <dbReference type="ARBA" id="ARBA00022723"/>
    </source>
</evidence>
<proteinExistence type="predicted"/>
<dbReference type="InterPro" id="IPR036264">
    <property type="entry name" value="Bact_exopeptidase_dim_dom"/>
</dbReference>
<evidence type="ECO:0000256" key="4">
    <source>
        <dbReference type="ARBA" id="ARBA00022833"/>
    </source>
</evidence>
<accession>A0A2D0NAJ4</accession>
<evidence type="ECO:0000256" key="1">
    <source>
        <dbReference type="ARBA" id="ARBA00001947"/>
    </source>
</evidence>
<gene>
    <name evidence="7" type="ORF">CRP01_16860</name>
</gene>
<evidence type="ECO:0000259" key="6">
    <source>
        <dbReference type="Pfam" id="PF07687"/>
    </source>
</evidence>
<dbReference type="Pfam" id="PF01546">
    <property type="entry name" value="Peptidase_M20"/>
    <property type="match status" value="1"/>
</dbReference>
<dbReference type="Proteomes" id="UP000223913">
    <property type="component" value="Unassembled WGS sequence"/>
</dbReference>
<dbReference type="PANTHER" id="PTHR43808">
    <property type="entry name" value="ACETYLORNITHINE DEACETYLASE"/>
    <property type="match status" value="1"/>
</dbReference>
<dbReference type="GO" id="GO:0016787">
    <property type="term" value="F:hydrolase activity"/>
    <property type="evidence" value="ECO:0007669"/>
    <property type="project" value="UniProtKB-KW"/>
</dbReference>
<dbReference type="RefSeq" id="WP_099151243.1">
    <property type="nucleotide sequence ID" value="NZ_PDUD01000022.1"/>
</dbReference>
<reference evidence="7 8" key="1">
    <citation type="submission" date="2017-10" db="EMBL/GenBank/DDBJ databases">
        <title>The draft genome sequence of Lewinella nigricans NBRC 102662.</title>
        <authorList>
            <person name="Wang K."/>
        </authorList>
    </citation>
    <scope>NUCLEOTIDE SEQUENCE [LARGE SCALE GENOMIC DNA]</scope>
    <source>
        <strain evidence="7 8">NBRC 102662</strain>
    </source>
</reference>
<dbReference type="SUPFAM" id="SSF53187">
    <property type="entry name" value="Zn-dependent exopeptidases"/>
    <property type="match status" value="1"/>
</dbReference>
<evidence type="ECO:0000313" key="8">
    <source>
        <dbReference type="Proteomes" id="UP000223913"/>
    </source>
</evidence>
<evidence type="ECO:0000313" key="7">
    <source>
        <dbReference type="EMBL" id="PHN05189.1"/>
    </source>
</evidence>
<dbReference type="OrthoDB" id="9783294at2"/>
<feature type="signal peptide" evidence="5">
    <location>
        <begin position="1"/>
        <end position="20"/>
    </location>
</feature>
<keyword evidence="8" id="KW-1185">Reference proteome</keyword>
<dbReference type="SUPFAM" id="SSF55031">
    <property type="entry name" value="Bacterial exopeptidase dimerisation domain"/>
    <property type="match status" value="1"/>
</dbReference>
<comment type="cofactor">
    <cofactor evidence="1">
        <name>Zn(2+)</name>
        <dbReference type="ChEBI" id="CHEBI:29105"/>
    </cofactor>
</comment>
<keyword evidence="2" id="KW-0479">Metal-binding</keyword>
<dbReference type="EMBL" id="PDUD01000022">
    <property type="protein sequence ID" value="PHN05189.1"/>
    <property type="molecule type" value="Genomic_DNA"/>
</dbReference>
<dbReference type="InterPro" id="IPR050072">
    <property type="entry name" value="Peptidase_M20A"/>
</dbReference>
<evidence type="ECO:0000256" key="3">
    <source>
        <dbReference type="ARBA" id="ARBA00022801"/>
    </source>
</evidence>
<keyword evidence="3" id="KW-0378">Hydrolase</keyword>
<sequence>MQIRQHYFTFLFLLLPGLLAAQEEDNIQVEASYQKEIKALTSHPAVKRALALIKRTDEQTVQETIKLTEIPAPPFKEEVRAEAFKNMLVEIGVDSAWIDAEGNVIALRKGTKGDRTVALDAHLDTVFPEETDVSVTVKGDTLFAPGVGDDSRGLAIMLSVLRAMNETKLQTEDDVLFIGTVGEEGLGDLRGVKYLFGENGPGIDSWISIDGGDLGAINCKGLGSYRYLVTFEGPGGHSWGAFGLANPHHALGAAIRYFVEAADKYTETGPRTSYNIGRIGGGTSVNSIPFTSWMEIDTRSVEPSRLDDLKVILEEAMQRGLKEQNELRRGGRELTVTIEMIGNRPSGELSPELPLIQRAMAALGPFDKQPHLRRGSTNSNIPISLGIPAVTIGRGGVGGRAHSLLEWWANKDGYEGVQYALLVLLAESGLAKR</sequence>
<organism evidence="7 8">
    <name type="scientific">Flavilitoribacter nigricans (strain ATCC 23147 / DSM 23189 / NBRC 102662 / NCIMB 1420 / SS-2)</name>
    <name type="common">Lewinella nigricans</name>
    <dbReference type="NCBI Taxonomy" id="1122177"/>
    <lineage>
        <taxon>Bacteria</taxon>
        <taxon>Pseudomonadati</taxon>
        <taxon>Bacteroidota</taxon>
        <taxon>Saprospiria</taxon>
        <taxon>Saprospirales</taxon>
        <taxon>Lewinellaceae</taxon>
        <taxon>Flavilitoribacter</taxon>
    </lineage>
</organism>
<dbReference type="AlphaFoldDB" id="A0A2D0NAJ4"/>
<comment type="caution">
    <text evidence="7">The sequence shown here is derived from an EMBL/GenBank/DDBJ whole genome shotgun (WGS) entry which is preliminary data.</text>
</comment>
<feature type="chain" id="PRO_5012994215" evidence="5">
    <location>
        <begin position="21"/>
        <end position="433"/>
    </location>
</feature>
<dbReference type="InterPro" id="IPR001261">
    <property type="entry name" value="ArgE/DapE_CS"/>
</dbReference>
<evidence type="ECO:0000256" key="5">
    <source>
        <dbReference type="SAM" id="SignalP"/>
    </source>
</evidence>
<dbReference type="GO" id="GO:0046872">
    <property type="term" value="F:metal ion binding"/>
    <property type="evidence" value="ECO:0007669"/>
    <property type="project" value="UniProtKB-KW"/>
</dbReference>
<dbReference type="InterPro" id="IPR002933">
    <property type="entry name" value="Peptidase_M20"/>
</dbReference>
<dbReference type="Gene3D" id="3.40.630.10">
    <property type="entry name" value="Zn peptidases"/>
    <property type="match status" value="1"/>
</dbReference>
<feature type="domain" description="Peptidase M20 dimerisation" evidence="6">
    <location>
        <begin position="223"/>
        <end position="323"/>
    </location>
</feature>
<dbReference type="PROSITE" id="PS00758">
    <property type="entry name" value="ARGE_DAPE_CPG2_1"/>
    <property type="match status" value="1"/>
</dbReference>
<protein>
    <submittedName>
        <fullName evidence="7">Peptidase M20</fullName>
    </submittedName>
</protein>
<name>A0A2D0NAJ4_FLAN2</name>
<dbReference type="Pfam" id="PF07687">
    <property type="entry name" value="M20_dimer"/>
    <property type="match status" value="1"/>
</dbReference>
<dbReference type="Gene3D" id="3.30.70.360">
    <property type="match status" value="1"/>
</dbReference>
<keyword evidence="5" id="KW-0732">Signal</keyword>
<keyword evidence="4" id="KW-0862">Zinc</keyword>
<dbReference type="PANTHER" id="PTHR43808:SF17">
    <property type="entry name" value="PEPTIDASE M20"/>
    <property type="match status" value="1"/>
</dbReference>